<keyword evidence="2" id="KW-1185">Reference proteome</keyword>
<evidence type="ECO:0000313" key="1">
    <source>
        <dbReference type="EMBL" id="MFD2891612.1"/>
    </source>
</evidence>
<accession>A0ABW5YLH3</accession>
<organism evidence="1 2">
    <name type="scientific">Flavobacterium chuncheonense</name>
    <dbReference type="NCBI Taxonomy" id="2026653"/>
    <lineage>
        <taxon>Bacteria</taxon>
        <taxon>Pseudomonadati</taxon>
        <taxon>Bacteroidota</taxon>
        <taxon>Flavobacteriia</taxon>
        <taxon>Flavobacteriales</taxon>
        <taxon>Flavobacteriaceae</taxon>
        <taxon>Flavobacterium</taxon>
    </lineage>
</organism>
<evidence type="ECO:0008006" key="3">
    <source>
        <dbReference type="Google" id="ProtNLM"/>
    </source>
</evidence>
<reference evidence="2" key="1">
    <citation type="journal article" date="2019" name="Int. J. Syst. Evol. Microbiol.">
        <title>The Global Catalogue of Microorganisms (GCM) 10K type strain sequencing project: providing services to taxonomists for standard genome sequencing and annotation.</title>
        <authorList>
            <consortium name="The Broad Institute Genomics Platform"/>
            <consortium name="The Broad Institute Genome Sequencing Center for Infectious Disease"/>
            <person name="Wu L."/>
            <person name="Ma J."/>
        </authorList>
    </citation>
    <scope>NUCLEOTIDE SEQUENCE [LARGE SCALE GENOMIC DNA]</scope>
    <source>
        <strain evidence="2">KCTC 22671</strain>
    </source>
</reference>
<gene>
    <name evidence="1" type="ORF">ACFS5J_06240</name>
</gene>
<sequence length="186" mass="20668">MKITILTPMEIEREKTLVAISAISDKKHEYEVVTCGIGREAIAKTMMQLPQSDCTVLLGFAAIVGQEEIQPEALQKGNPVEITAASLYGYKGELFENGSIIVSNSKTQLPCLFSLTSDKFVKTSHLTIGTIINMEDYTFMALKRPQDFVVRIVSDFLPHLHEIDFFKEVEEIDFLPAVKAIEAAIA</sequence>
<comment type="caution">
    <text evidence="1">The sequence shown here is derived from an EMBL/GenBank/DDBJ whole genome shotgun (WGS) entry which is preliminary data.</text>
</comment>
<dbReference type="Proteomes" id="UP001597534">
    <property type="component" value="Unassembled WGS sequence"/>
</dbReference>
<dbReference type="EMBL" id="JBHUPC010000012">
    <property type="protein sequence ID" value="MFD2891612.1"/>
    <property type="molecule type" value="Genomic_DNA"/>
</dbReference>
<proteinExistence type="predicted"/>
<name>A0ABW5YLH3_9FLAO</name>
<protein>
    <recommendedName>
        <fullName evidence="3">Nucleoside phosphorylase domain-containing protein</fullName>
    </recommendedName>
</protein>
<evidence type="ECO:0000313" key="2">
    <source>
        <dbReference type="Proteomes" id="UP001597534"/>
    </source>
</evidence>
<dbReference type="RefSeq" id="WP_379811196.1">
    <property type="nucleotide sequence ID" value="NZ_JBHUPC010000012.1"/>
</dbReference>